<name>A0A0R1H8U3_9LACO</name>
<dbReference type="EMBL" id="AZDA01000014">
    <property type="protein sequence ID" value="KRK40404.1"/>
    <property type="molecule type" value="Genomic_DNA"/>
</dbReference>
<dbReference type="Proteomes" id="UP000051461">
    <property type="component" value="Unassembled WGS sequence"/>
</dbReference>
<dbReference type="RefSeq" id="WP_057903585.1">
    <property type="nucleotide sequence ID" value="NZ_AZDA01000014.1"/>
</dbReference>
<comment type="caution">
    <text evidence="1">The sequence shown here is derived from an EMBL/GenBank/DDBJ whole genome shotgun (WGS) entry which is preliminary data.</text>
</comment>
<protein>
    <submittedName>
        <fullName evidence="1">Uncharacterized protein</fullName>
    </submittedName>
</protein>
<accession>A0A0R1H8U3</accession>
<dbReference type="AlphaFoldDB" id="A0A0R1H8U3"/>
<evidence type="ECO:0000313" key="1">
    <source>
        <dbReference type="EMBL" id="KRK40404.1"/>
    </source>
</evidence>
<gene>
    <name evidence="1" type="ORF">FC07_GL000882</name>
</gene>
<keyword evidence="2" id="KW-1185">Reference proteome</keyword>
<organism evidence="1 2">
    <name type="scientific">Loigolactobacillus bifermentans DSM 20003</name>
    <dbReference type="NCBI Taxonomy" id="1423726"/>
    <lineage>
        <taxon>Bacteria</taxon>
        <taxon>Bacillati</taxon>
        <taxon>Bacillota</taxon>
        <taxon>Bacilli</taxon>
        <taxon>Lactobacillales</taxon>
        <taxon>Lactobacillaceae</taxon>
        <taxon>Loigolactobacillus</taxon>
    </lineage>
</organism>
<dbReference type="PATRIC" id="fig|1423726.3.peg.906"/>
<dbReference type="STRING" id="1423726.FC07_GL000882"/>
<reference evidence="1 2" key="1">
    <citation type="journal article" date="2015" name="Genome Announc.">
        <title>Expanding the biotechnology potential of lactobacilli through comparative genomics of 213 strains and associated genera.</title>
        <authorList>
            <person name="Sun Z."/>
            <person name="Harris H.M."/>
            <person name="McCann A."/>
            <person name="Guo C."/>
            <person name="Argimon S."/>
            <person name="Zhang W."/>
            <person name="Yang X."/>
            <person name="Jeffery I.B."/>
            <person name="Cooney J.C."/>
            <person name="Kagawa T.F."/>
            <person name="Liu W."/>
            <person name="Song Y."/>
            <person name="Salvetti E."/>
            <person name="Wrobel A."/>
            <person name="Rasinkangas P."/>
            <person name="Parkhill J."/>
            <person name="Rea M.C."/>
            <person name="O'Sullivan O."/>
            <person name="Ritari J."/>
            <person name="Douillard F.P."/>
            <person name="Paul Ross R."/>
            <person name="Yang R."/>
            <person name="Briner A.E."/>
            <person name="Felis G.E."/>
            <person name="de Vos W.M."/>
            <person name="Barrangou R."/>
            <person name="Klaenhammer T.R."/>
            <person name="Caufield P.W."/>
            <person name="Cui Y."/>
            <person name="Zhang H."/>
            <person name="O'Toole P.W."/>
        </authorList>
    </citation>
    <scope>NUCLEOTIDE SEQUENCE [LARGE SCALE GENOMIC DNA]</scope>
    <source>
        <strain evidence="1 2">DSM 20003</strain>
    </source>
</reference>
<sequence length="125" mass="14680">MATKQEVFQYIRDQATDADLKKVKQLWKLRKRALVSQSKLGQLQKLLKRPDFETKTGVTATVWDDPLALQRNLHATQPDLKWEPTFKKLVLNKFSRDEPVVELTKDDKTSFYSVRDALDVLDWLY</sequence>
<evidence type="ECO:0000313" key="2">
    <source>
        <dbReference type="Proteomes" id="UP000051461"/>
    </source>
</evidence>
<proteinExistence type="predicted"/>